<comment type="caution">
    <text evidence="3">The sequence shown here is derived from an EMBL/GenBank/DDBJ whole genome shotgun (WGS) entry which is preliminary data.</text>
</comment>
<dbReference type="Proteomes" id="UP001499933">
    <property type="component" value="Unassembled WGS sequence"/>
</dbReference>
<dbReference type="Pfam" id="PF00248">
    <property type="entry name" value="Aldo_ket_red"/>
    <property type="match status" value="1"/>
</dbReference>
<dbReference type="PANTHER" id="PTHR43625">
    <property type="entry name" value="AFLATOXIN B1 ALDEHYDE REDUCTASE"/>
    <property type="match status" value="1"/>
</dbReference>
<keyword evidence="4" id="KW-1185">Reference proteome</keyword>
<dbReference type="PRINTS" id="PR00069">
    <property type="entry name" value="ALDKETRDTASE"/>
</dbReference>
<dbReference type="InterPro" id="IPR023210">
    <property type="entry name" value="NADP_OxRdtase_dom"/>
</dbReference>
<dbReference type="PANTHER" id="PTHR43625:SF40">
    <property type="entry name" value="ALDO-KETO REDUCTASE YAKC [NADP(+)]"/>
    <property type="match status" value="1"/>
</dbReference>
<gene>
    <name evidence="3" type="ORF">GCM10009776_13880</name>
</gene>
<organism evidence="3 4">
    <name type="scientific">Microbacterium deminutum</name>
    <dbReference type="NCBI Taxonomy" id="344164"/>
    <lineage>
        <taxon>Bacteria</taxon>
        <taxon>Bacillati</taxon>
        <taxon>Actinomycetota</taxon>
        <taxon>Actinomycetes</taxon>
        <taxon>Micrococcales</taxon>
        <taxon>Microbacteriaceae</taxon>
        <taxon>Microbacterium</taxon>
    </lineage>
</organism>
<evidence type="ECO:0000259" key="2">
    <source>
        <dbReference type="Pfam" id="PF00248"/>
    </source>
</evidence>
<dbReference type="InterPro" id="IPR020471">
    <property type="entry name" value="AKR"/>
</dbReference>
<dbReference type="InterPro" id="IPR036812">
    <property type="entry name" value="NAD(P)_OxRdtase_dom_sf"/>
</dbReference>
<evidence type="ECO:0000313" key="4">
    <source>
        <dbReference type="Proteomes" id="UP001499933"/>
    </source>
</evidence>
<dbReference type="SUPFAM" id="SSF51430">
    <property type="entry name" value="NAD(P)-linked oxidoreductase"/>
    <property type="match status" value="1"/>
</dbReference>
<evidence type="ECO:0000256" key="1">
    <source>
        <dbReference type="ARBA" id="ARBA00023002"/>
    </source>
</evidence>
<dbReference type="Gene3D" id="3.20.20.100">
    <property type="entry name" value="NADP-dependent oxidoreductase domain"/>
    <property type="match status" value="1"/>
</dbReference>
<dbReference type="EMBL" id="BAAAOG010000002">
    <property type="protein sequence ID" value="GAA1953249.1"/>
    <property type="molecule type" value="Genomic_DNA"/>
</dbReference>
<accession>A0ABP5BW85</accession>
<name>A0ABP5BW85_9MICO</name>
<dbReference type="RefSeq" id="WP_344092732.1">
    <property type="nucleotide sequence ID" value="NZ_BAAAOG010000002.1"/>
</dbReference>
<proteinExistence type="predicted"/>
<keyword evidence="1" id="KW-0560">Oxidoreductase</keyword>
<sequence length="287" mass="31093">MTASNRFQIGSHNVARVGYGAMQLAGPGVFGPPPDREAAIRLIRSAVELGVDHIDTAQYYGPDIVNELLRDALAPIGDEIAIVSKVAVRRGPAGEILRYDAPRDLRTGIEGNLRTLRVDHLAAVNLRMPDPTADPDARFDDQLAAMIEARDDGLIDGVGLSNVSAAQLRRALEITEVVCVQNYFSLASHHSRDVLNITAAQDIAFAPYCPLGWPRADRDRVLAHPAVRRIARTRDATPAQVALAWLLSLGPHVLLIPGTNTPHHLEENLSSVRVSLTESDLAELANI</sequence>
<protein>
    <submittedName>
        <fullName evidence="3">Aldo/keto reductase</fullName>
    </submittedName>
</protein>
<dbReference type="CDD" id="cd19088">
    <property type="entry name" value="AKR_AKR13B1"/>
    <property type="match status" value="1"/>
</dbReference>
<feature type="domain" description="NADP-dependent oxidoreductase" evidence="2">
    <location>
        <begin position="17"/>
        <end position="285"/>
    </location>
</feature>
<dbReference type="InterPro" id="IPR050791">
    <property type="entry name" value="Aldo-Keto_reductase"/>
</dbReference>
<dbReference type="NCBIfam" id="NF007695">
    <property type="entry name" value="PRK10376.1"/>
    <property type="match status" value="1"/>
</dbReference>
<evidence type="ECO:0000313" key="3">
    <source>
        <dbReference type="EMBL" id="GAA1953249.1"/>
    </source>
</evidence>
<reference evidence="4" key="1">
    <citation type="journal article" date="2019" name="Int. J. Syst. Evol. Microbiol.">
        <title>The Global Catalogue of Microorganisms (GCM) 10K type strain sequencing project: providing services to taxonomists for standard genome sequencing and annotation.</title>
        <authorList>
            <consortium name="The Broad Institute Genomics Platform"/>
            <consortium name="The Broad Institute Genome Sequencing Center for Infectious Disease"/>
            <person name="Wu L."/>
            <person name="Ma J."/>
        </authorList>
    </citation>
    <scope>NUCLEOTIDE SEQUENCE [LARGE SCALE GENOMIC DNA]</scope>
    <source>
        <strain evidence="4">JCM 14901</strain>
    </source>
</reference>